<name>A0AAV4DJG9_9GAST</name>
<dbReference type="AlphaFoldDB" id="A0AAV4DJG9"/>
<sequence length="92" mass="10873">MERRERKGREKIERGEENKKSEYRERIERKGERKGETERGSVHNMVISGFQAIRQARARVERLEPATEGSPQMSVRIRYPLCYGHPRTVQSC</sequence>
<feature type="compositionally biased region" description="Basic and acidic residues" evidence="1">
    <location>
        <begin position="1"/>
        <end position="41"/>
    </location>
</feature>
<gene>
    <name evidence="2" type="ORF">PoB_007083900</name>
</gene>
<protein>
    <submittedName>
        <fullName evidence="2">Uncharacterized protein</fullName>
    </submittedName>
</protein>
<evidence type="ECO:0000313" key="2">
    <source>
        <dbReference type="EMBL" id="GFO44334.1"/>
    </source>
</evidence>
<keyword evidence="3" id="KW-1185">Reference proteome</keyword>
<dbReference type="Proteomes" id="UP000735302">
    <property type="component" value="Unassembled WGS sequence"/>
</dbReference>
<accession>A0AAV4DJG9</accession>
<organism evidence="2 3">
    <name type="scientific">Plakobranchus ocellatus</name>
    <dbReference type="NCBI Taxonomy" id="259542"/>
    <lineage>
        <taxon>Eukaryota</taxon>
        <taxon>Metazoa</taxon>
        <taxon>Spiralia</taxon>
        <taxon>Lophotrochozoa</taxon>
        <taxon>Mollusca</taxon>
        <taxon>Gastropoda</taxon>
        <taxon>Heterobranchia</taxon>
        <taxon>Euthyneura</taxon>
        <taxon>Panpulmonata</taxon>
        <taxon>Sacoglossa</taxon>
        <taxon>Placobranchoidea</taxon>
        <taxon>Plakobranchidae</taxon>
        <taxon>Plakobranchus</taxon>
    </lineage>
</organism>
<evidence type="ECO:0000313" key="3">
    <source>
        <dbReference type="Proteomes" id="UP000735302"/>
    </source>
</evidence>
<proteinExistence type="predicted"/>
<feature type="region of interest" description="Disordered" evidence="1">
    <location>
        <begin position="1"/>
        <end position="43"/>
    </location>
</feature>
<dbReference type="EMBL" id="BLXT01007949">
    <property type="protein sequence ID" value="GFO44334.1"/>
    <property type="molecule type" value="Genomic_DNA"/>
</dbReference>
<reference evidence="2 3" key="1">
    <citation type="journal article" date="2021" name="Elife">
        <title>Chloroplast acquisition without the gene transfer in kleptoplastic sea slugs, Plakobranchus ocellatus.</title>
        <authorList>
            <person name="Maeda T."/>
            <person name="Takahashi S."/>
            <person name="Yoshida T."/>
            <person name="Shimamura S."/>
            <person name="Takaki Y."/>
            <person name="Nagai Y."/>
            <person name="Toyoda A."/>
            <person name="Suzuki Y."/>
            <person name="Arimoto A."/>
            <person name="Ishii H."/>
            <person name="Satoh N."/>
            <person name="Nishiyama T."/>
            <person name="Hasebe M."/>
            <person name="Maruyama T."/>
            <person name="Minagawa J."/>
            <person name="Obokata J."/>
            <person name="Shigenobu S."/>
        </authorList>
    </citation>
    <scope>NUCLEOTIDE SEQUENCE [LARGE SCALE GENOMIC DNA]</scope>
</reference>
<comment type="caution">
    <text evidence="2">The sequence shown here is derived from an EMBL/GenBank/DDBJ whole genome shotgun (WGS) entry which is preliminary data.</text>
</comment>
<evidence type="ECO:0000256" key="1">
    <source>
        <dbReference type="SAM" id="MobiDB-lite"/>
    </source>
</evidence>